<keyword evidence="3 5" id="KW-0863">Zinc-finger</keyword>
<evidence type="ECO:0000313" key="9">
    <source>
        <dbReference type="Proteomes" id="UP000005237"/>
    </source>
</evidence>
<feature type="compositionally biased region" description="Low complexity" evidence="6">
    <location>
        <begin position="316"/>
        <end position="331"/>
    </location>
</feature>
<dbReference type="Gene3D" id="3.30.160.60">
    <property type="entry name" value="Classic Zinc Finger"/>
    <property type="match status" value="7"/>
</dbReference>
<protein>
    <recommendedName>
        <fullName evidence="7">C2H2-type domain-containing protein</fullName>
    </recommendedName>
</protein>
<evidence type="ECO:0000256" key="4">
    <source>
        <dbReference type="ARBA" id="ARBA00022833"/>
    </source>
</evidence>
<feature type="domain" description="C2H2-type" evidence="7">
    <location>
        <begin position="494"/>
        <end position="522"/>
    </location>
</feature>
<dbReference type="SUPFAM" id="SSF57667">
    <property type="entry name" value="beta-beta-alpha zinc fingers"/>
    <property type="match status" value="3"/>
</dbReference>
<feature type="region of interest" description="Disordered" evidence="6">
    <location>
        <begin position="209"/>
        <end position="356"/>
    </location>
</feature>
<feature type="domain" description="C2H2-type" evidence="7">
    <location>
        <begin position="607"/>
        <end position="634"/>
    </location>
</feature>
<dbReference type="GO" id="GO:0005634">
    <property type="term" value="C:nucleus"/>
    <property type="evidence" value="ECO:0007669"/>
    <property type="project" value="TreeGrafter"/>
</dbReference>
<dbReference type="InterPro" id="IPR013087">
    <property type="entry name" value="Znf_C2H2_type"/>
</dbReference>
<name>A0A8R1DPL6_CAEJA</name>
<keyword evidence="2" id="KW-0677">Repeat</keyword>
<feature type="compositionally biased region" description="Acidic residues" evidence="6">
    <location>
        <begin position="45"/>
        <end position="55"/>
    </location>
</feature>
<feature type="domain" description="C2H2-type" evidence="7">
    <location>
        <begin position="383"/>
        <end position="412"/>
    </location>
</feature>
<dbReference type="InterPro" id="IPR036236">
    <property type="entry name" value="Znf_C2H2_sf"/>
</dbReference>
<feature type="compositionally biased region" description="Polar residues" evidence="6">
    <location>
        <begin position="649"/>
        <end position="658"/>
    </location>
</feature>
<dbReference type="FunFam" id="3.30.160.60:FF:004832">
    <property type="match status" value="1"/>
</dbReference>
<dbReference type="PROSITE" id="PS50157">
    <property type="entry name" value="ZINC_FINGER_C2H2_2"/>
    <property type="match status" value="5"/>
</dbReference>
<evidence type="ECO:0000256" key="2">
    <source>
        <dbReference type="ARBA" id="ARBA00022737"/>
    </source>
</evidence>
<accession>A0A8R1DPL6</accession>
<feature type="region of interest" description="Disordered" evidence="6">
    <location>
        <begin position="900"/>
        <end position="982"/>
    </location>
</feature>
<feature type="region of interest" description="Disordered" evidence="6">
    <location>
        <begin position="633"/>
        <end position="671"/>
    </location>
</feature>
<dbReference type="PROSITE" id="PS00028">
    <property type="entry name" value="ZINC_FINGER_C2H2_1"/>
    <property type="match status" value="2"/>
</dbReference>
<dbReference type="GO" id="GO:0008270">
    <property type="term" value="F:zinc ion binding"/>
    <property type="evidence" value="ECO:0007669"/>
    <property type="project" value="UniProtKB-KW"/>
</dbReference>
<dbReference type="PANTHER" id="PTHR24403:SF67">
    <property type="entry name" value="FI01116P-RELATED"/>
    <property type="match status" value="1"/>
</dbReference>
<keyword evidence="9" id="KW-1185">Reference proteome</keyword>
<feature type="domain" description="C2H2-type" evidence="7">
    <location>
        <begin position="111"/>
        <end position="138"/>
    </location>
</feature>
<evidence type="ECO:0000256" key="3">
    <source>
        <dbReference type="ARBA" id="ARBA00022771"/>
    </source>
</evidence>
<feature type="compositionally biased region" description="Polar residues" evidence="6">
    <location>
        <begin position="1"/>
        <end position="12"/>
    </location>
</feature>
<sequence length="1292" mass="147520">MISAEEPTSSEADNLRRSKRKKFRLDVVAAAHGNNQKKSRRDPHEEVDSDVDDFSLELSVDTEVDKSAVTEDKGEDYEDDTLSKRRTRRSTAHWGDYQENYGDWVEQSGSFACTKCPSRYESRSSLSNHTKMHTEEKRKFPCELCDFSANTQKSLMSHNNIHKRYGVVSAQTSPAIAPVEKAATAQNNNNSNAPQLIAAVQEPYVLKAESDPENEEDDGTPPPVLEREVSASPPLLQIEKATCTEPKETIREVEAPKIAPARKSNRTIKPKKDAAYSSPKKVTKRSKTPTQKKLKVSPTTAAVKPSLLLPFPKQNGSLPRSSSSSSGTPPGKRSPELSKTPPKNQDKQVQKKRMRRCPHCPFRASSITLLNRHTGGHRIKEGYLCPAENCNYMCKSSAFLKKHLKLHNGKLRWPPTFVKKEEKSAEEKRKSKFRRTMLIKKAQIRSHKIVSVENNIVLKRCNIGTCTFQTVSITQLIAHKAKAHRSKIVSKNPFLCFTCGHRTKTYAELRVHKLTRHISPSPRFHRTFYLKEIVGEKFFINYYLSYAEEECESDDDSFDSVAGGHVPAALAALQKPAFFCCNMCPYQAPTMNRCQRHHAKHFTESQFQCRYCSWSARNEEVLANHEKLHEPAKTALSAEPVTVEKEESGQSTSSADANETQEELPEAKAKAGPPVREYQMFACKDTLALARSLKTWCRKEKILHPEMNDQFIRRMIDGVKGFQCLDCPYISKYRGDMRSHKKRHDEDQMFRCVQCTYTTNRPVSLKDHMKQHVPANEELKDVKARNVIVNHGINIGSRNGCGRSRIYCCNKCPYVTSAIGCLWRHHRNHRSTAKFYICSNCTYSSIENRKMEEHTVIHTALGINETMPFVKRVDYQGNPVSSLTDFNSDKVDRKFKRKLVEEDKKEKEASSTPQKKRKRSNESTPISESPGPAPVRQLSDRTTRSRHNYSLMAKNGSGRPTPIPSFLDSQKLKKDETVSNEEPIEVSHWKIRNFLNAEFNSKESHKCPECPFLTSSSDVLKQHLFFHEPPSSPRPYNCCDCSFTSLTPAAILQHLKLHSDGVIYDPMLKKMMKARMNDTIPKGSKGFVCNLCGYKTLTQQFYIEHRAYHRQQMAKRINISMKRAPPKEEYQRPKLKHQFIARNAKYCKKCTFKCISQSNFIEHVDRHGWNQLYKCHTCDYSDNNKSVVLFHQLNHHIIKDQSLQSVNAAAEFRLENGVIQKPESDRPKPTPEEFAKKSRGLLKCACCEYFCHVPSELAFHMSVKHRDEPDARETISYLHMGLLPPQASVKTI</sequence>
<evidence type="ECO:0000256" key="1">
    <source>
        <dbReference type="ARBA" id="ARBA00022723"/>
    </source>
</evidence>
<evidence type="ECO:0000313" key="8">
    <source>
        <dbReference type="EnsemblMetazoa" id="CJA08703.1"/>
    </source>
</evidence>
<proteinExistence type="predicted"/>
<feature type="compositionally biased region" description="Basic and acidic residues" evidence="6">
    <location>
        <begin position="245"/>
        <end position="255"/>
    </location>
</feature>
<dbReference type="PANTHER" id="PTHR24403">
    <property type="entry name" value="ZINC FINGER PROTEIN"/>
    <property type="match status" value="1"/>
</dbReference>
<feature type="region of interest" description="Disordered" evidence="6">
    <location>
        <begin position="1"/>
        <end position="86"/>
    </location>
</feature>
<feature type="compositionally biased region" description="Basic residues" evidence="6">
    <location>
        <begin position="281"/>
        <end position="295"/>
    </location>
</feature>
<dbReference type="SMART" id="SM00355">
    <property type="entry name" value="ZnF_C2H2"/>
    <property type="match status" value="18"/>
</dbReference>
<dbReference type="Proteomes" id="UP000005237">
    <property type="component" value="Unassembled WGS sequence"/>
</dbReference>
<evidence type="ECO:0000259" key="7">
    <source>
        <dbReference type="PROSITE" id="PS50157"/>
    </source>
</evidence>
<evidence type="ECO:0000256" key="5">
    <source>
        <dbReference type="PROSITE-ProRule" id="PRU00042"/>
    </source>
</evidence>
<dbReference type="InterPro" id="IPR050688">
    <property type="entry name" value="Zinc_finger/UBP_domain"/>
</dbReference>
<keyword evidence="1" id="KW-0479">Metal-binding</keyword>
<dbReference type="EnsemblMetazoa" id="CJA08703.1">
    <property type="protein sequence ID" value="CJA08703.1"/>
    <property type="gene ID" value="WBGene00127906"/>
</dbReference>
<feature type="compositionally biased region" description="Basic and acidic residues" evidence="6">
    <location>
        <begin position="900"/>
        <end position="909"/>
    </location>
</feature>
<organism evidence="8 9">
    <name type="scientific">Caenorhabditis japonica</name>
    <dbReference type="NCBI Taxonomy" id="281687"/>
    <lineage>
        <taxon>Eukaryota</taxon>
        <taxon>Metazoa</taxon>
        <taxon>Ecdysozoa</taxon>
        <taxon>Nematoda</taxon>
        <taxon>Chromadorea</taxon>
        <taxon>Rhabditida</taxon>
        <taxon>Rhabditina</taxon>
        <taxon>Rhabditomorpha</taxon>
        <taxon>Rhabditoidea</taxon>
        <taxon>Rhabditidae</taxon>
        <taxon>Peloderinae</taxon>
        <taxon>Caenorhabditis</taxon>
    </lineage>
</organism>
<reference evidence="9" key="1">
    <citation type="submission" date="2010-08" db="EMBL/GenBank/DDBJ databases">
        <authorList>
            <consortium name="Caenorhabditis japonica Sequencing Consortium"/>
            <person name="Wilson R.K."/>
        </authorList>
    </citation>
    <scope>NUCLEOTIDE SEQUENCE [LARGE SCALE GENOMIC DNA]</scope>
    <source>
        <strain evidence="9">DF5081</strain>
    </source>
</reference>
<keyword evidence="4" id="KW-0862">Zinc</keyword>
<evidence type="ECO:0000256" key="6">
    <source>
        <dbReference type="SAM" id="MobiDB-lite"/>
    </source>
</evidence>
<reference evidence="8" key="2">
    <citation type="submission" date="2022-06" db="UniProtKB">
        <authorList>
            <consortium name="EnsemblMetazoa"/>
        </authorList>
    </citation>
    <scope>IDENTIFICATION</scope>
    <source>
        <strain evidence="8">DF5081</strain>
    </source>
</reference>
<feature type="compositionally biased region" description="Basic and acidic residues" evidence="6">
    <location>
        <begin position="63"/>
        <end position="72"/>
    </location>
</feature>
<dbReference type="GO" id="GO:0045944">
    <property type="term" value="P:positive regulation of transcription by RNA polymerase II"/>
    <property type="evidence" value="ECO:0007669"/>
    <property type="project" value="TreeGrafter"/>
</dbReference>
<feature type="domain" description="C2H2-type" evidence="7">
    <location>
        <begin position="750"/>
        <end position="777"/>
    </location>
</feature>